<feature type="compositionally biased region" description="Acidic residues" evidence="1">
    <location>
        <begin position="151"/>
        <end position="162"/>
    </location>
</feature>
<sequence length="945" mass="98106">MVSSEASTAGQLPQMLQQTGPAPATPTGGDKMSQERQAEEAAKVLGPGRHVYVELRDDYNEVSWPRLLKERGVRTKSTLRGDAQEAGVAGALESGADPVFKEPPKRGGGQSVLSNVIHKLEQQFVMNGPDDSDEEAEGAAEKGSEEAIAGTDDDAGGDEDDQGGFNDLYDMDDDFIDDAELRDYFGSDRRKTKYSGFFVNKGEIEKTDEEIVMAPESPPKRKRRVKKPEDGAAKAAEAPKKRAKRPRAEEAEDVDQAAMKEAQSKQPQSGQPGADVAAAADTAGAQAPPVPPASSAAPGSAPSGVGEASGTATISGQGAAAADRVEAAHQRTTQAQALFGPEVADASLPVRPRNVARKSIGSGGLPGLPVAPEGVPDGTQEPSELNKEVLASVEKLKRAAEKLPIAEAQAGAAKQIPAALKAPIKAFALTVMRQTEKQKNTLKLALDAVMPVMEPHTTRQSLSARVKSDWQKTKVAADRALADLKAEIDSCGLQRGGASPTADDDFAAAQEPIKLANWTWNEQRKKLLWEALTKAQQVKGGGIGPGRGARIYAQVADVFPTGTISKDDLRTVYNEEKEARASQAKEGKQSNPPLHANHSREGSELPSSHPGTPHPASSSAGLSSQPRPGSASVRPASAASQEHQAVQQPLPAAVSQLVPLQASLAQHPIQPLPPAAAAISAAPQAAAVEGGAFEQRQPSQPPAPVSRPGSAGAAGLASIPEQQTGMNGGGQHEKGLSQAAGASDSGQSRRSEAEHAERLQQAVDAAASQGADRKLLQSLVSSFKRGTAKAILNEVLMHAGPEGMTIAEVIERANSLGLTDPAWEVTSSRKSNLSSVLNSDQAAFAHVGKSRYAHAAHKGVVHVPHARRKAASSADASQAAAASQQDGAAAGPLQPSFAAADRGAGGVPSQALPMERPSAAPEIQLAVPVEPLPASSLPSSFGSLQ</sequence>
<feature type="compositionally biased region" description="Low complexity" evidence="1">
    <location>
        <begin position="871"/>
        <end position="891"/>
    </location>
</feature>
<feature type="compositionally biased region" description="Polar residues" evidence="1">
    <location>
        <begin position="1"/>
        <end position="20"/>
    </location>
</feature>
<gene>
    <name evidence="3" type="primary">g1146</name>
    <name evidence="3" type="ORF">VP750_LOCUS993</name>
</gene>
<feature type="region of interest" description="Disordered" evidence="1">
    <location>
        <begin position="576"/>
        <end position="650"/>
    </location>
</feature>
<feature type="compositionally biased region" description="Low complexity" evidence="1">
    <location>
        <begin position="737"/>
        <end position="746"/>
    </location>
</feature>
<feature type="compositionally biased region" description="Polar residues" evidence="1">
    <location>
        <begin position="605"/>
        <end position="627"/>
    </location>
</feature>
<feature type="region of interest" description="Disordered" evidence="1">
    <location>
        <begin position="357"/>
        <end position="383"/>
    </location>
</feature>
<feature type="compositionally biased region" description="Basic and acidic residues" evidence="1">
    <location>
        <begin position="227"/>
        <end position="240"/>
    </location>
</feature>
<feature type="compositionally biased region" description="Low complexity" evidence="1">
    <location>
        <begin position="270"/>
        <end position="310"/>
    </location>
</feature>
<comment type="caution">
    <text evidence="3">The sequence shown here is derived from an EMBL/GenBank/DDBJ whole genome shotgun (WGS) entry which is preliminary data.</text>
</comment>
<feature type="region of interest" description="Disordered" evidence="1">
    <location>
        <begin position="196"/>
        <end position="340"/>
    </location>
</feature>
<reference evidence="3 4" key="1">
    <citation type="submission" date="2024-06" db="EMBL/GenBank/DDBJ databases">
        <authorList>
            <person name="Kraege A."/>
            <person name="Thomma B."/>
        </authorList>
    </citation>
    <scope>NUCLEOTIDE SEQUENCE [LARGE SCALE GENOMIC DNA]</scope>
</reference>
<protein>
    <submittedName>
        <fullName evidence="3">G1146 protein</fullName>
    </submittedName>
</protein>
<feature type="domain" description="Hpc2-related" evidence="2">
    <location>
        <begin position="159"/>
        <end position="205"/>
    </location>
</feature>
<name>A0ABP1FL82_9CHLO</name>
<feature type="region of interest" description="Disordered" evidence="1">
    <location>
        <begin position="1"/>
        <end position="44"/>
    </location>
</feature>
<feature type="region of interest" description="Disordered" evidence="1">
    <location>
        <begin position="76"/>
        <end position="109"/>
    </location>
</feature>
<feature type="compositionally biased region" description="Polar residues" evidence="1">
    <location>
        <begin position="638"/>
        <end position="647"/>
    </location>
</feature>
<organism evidence="3 4">
    <name type="scientific">Coccomyxa viridis</name>
    <dbReference type="NCBI Taxonomy" id="1274662"/>
    <lineage>
        <taxon>Eukaryota</taxon>
        <taxon>Viridiplantae</taxon>
        <taxon>Chlorophyta</taxon>
        <taxon>core chlorophytes</taxon>
        <taxon>Trebouxiophyceae</taxon>
        <taxon>Trebouxiophyceae incertae sedis</taxon>
        <taxon>Coccomyxaceae</taxon>
        <taxon>Coccomyxa</taxon>
    </lineage>
</organism>
<evidence type="ECO:0000259" key="2">
    <source>
        <dbReference type="Pfam" id="PF08729"/>
    </source>
</evidence>
<proteinExistence type="predicted"/>
<keyword evidence="4" id="KW-1185">Reference proteome</keyword>
<feature type="region of interest" description="Disordered" evidence="1">
    <location>
        <begin position="862"/>
        <end position="925"/>
    </location>
</feature>
<feature type="compositionally biased region" description="Basic and acidic residues" evidence="1">
    <location>
        <begin position="576"/>
        <end position="588"/>
    </location>
</feature>
<evidence type="ECO:0000313" key="4">
    <source>
        <dbReference type="Proteomes" id="UP001497392"/>
    </source>
</evidence>
<dbReference type="Pfam" id="PF08729">
    <property type="entry name" value="HUN"/>
    <property type="match status" value="1"/>
</dbReference>
<accession>A0ABP1FL82</accession>
<evidence type="ECO:0000256" key="1">
    <source>
        <dbReference type="SAM" id="MobiDB-lite"/>
    </source>
</evidence>
<evidence type="ECO:0000313" key="3">
    <source>
        <dbReference type="EMBL" id="CAL5219334.1"/>
    </source>
</evidence>
<dbReference type="EMBL" id="CAXHTA020000002">
    <property type="protein sequence ID" value="CAL5219334.1"/>
    <property type="molecule type" value="Genomic_DNA"/>
</dbReference>
<dbReference type="InterPro" id="IPR014840">
    <property type="entry name" value="HRD"/>
</dbReference>
<feature type="compositionally biased region" description="Basic and acidic residues" evidence="1">
    <location>
        <begin position="32"/>
        <end position="42"/>
    </location>
</feature>
<feature type="compositionally biased region" description="Basic and acidic residues" evidence="1">
    <location>
        <begin position="747"/>
        <end position="758"/>
    </location>
</feature>
<feature type="region of interest" description="Disordered" evidence="1">
    <location>
        <begin position="127"/>
        <end position="171"/>
    </location>
</feature>
<feature type="region of interest" description="Disordered" evidence="1">
    <location>
        <begin position="688"/>
        <end position="771"/>
    </location>
</feature>
<dbReference type="Proteomes" id="UP001497392">
    <property type="component" value="Unassembled WGS sequence"/>
</dbReference>